<evidence type="ECO:0000256" key="1">
    <source>
        <dbReference type="ARBA" id="ARBA00009512"/>
    </source>
</evidence>
<comment type="caution">
    <text evidence="2">The sequence shown here is derived from an EMBL/GenBank/DDBJ whole genome shotgun (WGS) entry which is preliminary data.</text>
</comment>
<dbReference type="AlphaFoldDB" id="A0A1J9RF58"/>
<keyword evidence="3" id="KW-1185">Reference proteome</keyword>
<evidence type="ECO:0000313" key="2">
    <source>
        <dbReference type="EMBL" id="OJD31195.1"/>
    </source>
</evidence>
<reference evidence="2 3" key="1">
    <citation type="submission" date="2016-10" db="EMBL/GenBank/DDBJ databases">
        <title>Proteomics and genomics reveal pathogen-plant mechanisms compatible with a hemibiotrophic lifestyle of Diplodia corticola.</title>
        <authorList>
            <person name="Fernandes I."/>
            <person name="De Jonge R."/>
            <person name="Van De Peer Y."/>
            <person name="Devreese B."/>
            <person name="Alves A."/>
            <person name="Esteves A.C."/>
        </authorList>
    </citation>
    <scope>NUCLEOTIDE SEQUENCE [LARGE SCALE GENOMIC DNA]</scope>
    <source>
        <strain evidence="2 3">CBS 112549</strain>
    </source>
</reference>
<accession>A0A1J9RF58</accession>
<dbReference type="Proteomes" id="UP000183809">
    <property type="component" value="Unassembled WGS sequence"/>
</dbReference>
<dbReference type="STRING" id="236234.A0A1J9RF58"/>
<keyword evidence="2" id="KW-0687">Ribonucleoprotein</keyword>
<dbReference type="CDD" id="cd15465">
    <property type="entry name" value="bS6_mito"/>
    <property type="match status" value="1"/>
</dbReference>
<dbReference type="InterPro" id="IPR014717">
    <property type="entry name" value="Transl_elong_EF1B/ribsomal_bS6"/>
</dbReference>
<gene>
    <name evidence="2" type="ORF">BKCO1_5100030</name>
</gene>
<dbReference type="InterPro" id="IPR000529">
    <property type="entry name" value="Ribosomal_bS6"/>
</dbReference>
<evidence type="ECO:0000313" key="3">
    <source>
        <dbReference type="Proteomes" id="UP000183809"/>
    </source>
</evidence>
<dbReference type="EMBL" id="MNUE01000051">
    <property type="protein sequence ID" value="OJD31195.1"/>
    <property type="molecule type" value="Genomic_DNA"/>
</dbReference>
<dbReference type="GO" id="GO:0006412">
    <property type="term" value="P:translation"/>
    <property type="evidence" value="ECO:0007669"/>
    <property type="project" value="InterPro"/>
</dbReference>
<dbReference type="RefSeq" id="XP_020127455.1">
    <property type="nucleotide sequence ID" value="XM_020276949.1"/>
</dbReference>
<dbReference type="Pfam" id="PF01250">
    <property type="entry name" value="Ribosomal_S6"/>
    <property type="match status" value="1"/>
</dbReference>
<comment type="similarity">
    <text evidence="1">Belongs to the bacterial ribosomal protein bS6 family.</text>
</comment>
<dbReference type="InterPro" id="IPR035980">
    <property type="entry name" value="Ribosomal_bS6_sf"/>
</dbReference>
<organism evidence="2 3">
    <name type="scientific">Diplodia corticola</name>
    <dbReference type="NCBI Taxonomy" id="236234"/>
    <lineage>
        <taxon>Eukaryota</taxon>
        <taxon>Fungi</taxon>
        <taxon>Dikarya</taxon>
        <taxon>Ascomycota</taxon>
        <taxon>Pezizomycotina</taxon>
        <taxon>Dothideomycetes</taxon>
        <taxon>Dothideomycetes incertae sedis</taxon>
        <taxon>Botryosphaeriales</taxon>
        <taxon>Botryosphaeriaceae</taxon>
        <taxon>Diplodia</taxon>
    </lineage>
</organism>
<dbReference type="GO" id="GO:0003735">
    <property type="term" value="F:structural constituent of ribosome"/>
    <property type="evidence" value="ECO:0007669"/>
    <property type="project" value="InterPro"/>
</dbReference>
<proteinExistence type="inferred from homology"/>
<dbReference type="GO" id="GO:0005763">
    <property type="term" value="C:mitochondrial small ribosomal subunit"/>
    <property type="evidence" value="ECO:0007669"/>
    <property type="project" value="TreeGrafter"/>
</dbReference>
<dbReference type="GO" id="GO:0070181">
    <property type="term" value="F:small ribosomal subunit rRNA binding"/>
    <property type="evidence" value="ECO:0007669"/>
    <property type="project" value="TreeGrafter"/>
</dbReference>
<name>A0A1J9RF58_9PEZI</name>
<dbReference type="SUPFAM" id="SSF54995">
    <property type="entry name" value="Ribosomal protein S6"/>
    <property type="match status" value="1"/>
</dbReference>
<sequence length="209" mass="22858">MLYELIGIVRPGRVHEVKEYAAAASTQPAPPVARTAMASLPLPPIRKHLSLTPERRTRYRIAKTAGSIILNSGGVVRGVTNWGVFQLPKPFRKHQVTHYAGHHFLLRFDASPRSQHALRRTMGLDPRLIRYSVVKLGDTLDDIVDVPGVAPWGSGDAASSSKVSANPPNGMAGGYPDKFGAMMAVPRGEEERAEENFSEIMGLLNQDKK</sequence>
<dbReference type="PANTHER" id="PTHR21011">
    <property type="entry name" value="MITOCHONDRIAL 28S RIBOSOMAL PROTEIN S6"/>
    <property type="match status" value="1"/>
</dbReference>
<protein>
    <submittedName>
        <fullName evidence="2">Mitochondrial 37s ribosomal protein 16</fullName>
    </submittedName>
</protein>
<dbReference type="Gene3D" id="3.30.70.60">
    <property type="match status" value="1"/>
</dbReference>
<dbReference type="OrthoDB" id="10259681at2759"/>
<dbReference type="GeneID" id="31017210"/>
<keyword evidence="2" id="KW-0689">Ribosomal protein</keyword>
<dbReference type="PANTHER" id="PTHR21011:SF1">
    <property type="entry name" value="SMALL RIBOSOMAL SUBUNIT PROTEIN BS6M"/>
    <property type="match status" value="1"/>
</dbReference>